<dbReference type="Gene3D" id="3.40.50.300">
    <property type="entry name" value="P-loop containing nucleotide triphosphate hydrolases"/>
    <property type="match status" value="2"/>
</dbReference>
<dbReference type="CDD" id="cd03221">
    <property type="entry name" value="ABCF_EF-3"/>
    <property type="match status" value="2"/>
</dbReference>
<keyword evidence="2" id="KW-0547">Nucleotide-binding</keyword>
<gene>
    <name evidence="6" type="ORF">SAMN04487772_12133</name>
</gene>
<organism evidence="6 7">
    <name type="scientific">[Clostridium] polysaccharolyticum</name>
    <dbReference type="NCBI Taxonomy" id="29364"/>
    <lineage>
        <taxon>Bacteria</taxon>
        <taxon>Bacillati</taxon>
        <taxon>Bacillota</taxon>
        <taxon>Clostridia</taxon>
        <taxon>Lachnospirales</taxon>
        <taxon>Lachnospiraceae</taxon>
    </lineage>
</organism>
<dbReference type="STRING" id="29364.SAMN04487772_12133"/>
<dbReference type="Pfam" id="PF16326">
    <property type="entry name" value="ABC_tran_CTD"/>
    <property type="match status" value="1"/>
</dbReference>
<dbReference type="PROSITE" id="PS00211">
    <property type="entry name" value="ABC_TRANSPORTER_1"/>
    <property type="match status" value="1"/>
</dbReference>
<dbReference type="SMART" id="SM00382">
    <property type="entry name" value="AAA"/>
    <property type="match status" value="2"/>
</dbReference>
<evidence type="ECO:0000256" key="4">
    <source>
        <dbReference type="SAM" id="MobiDB-lite"/>
    </source>
</evidence>
<dbReference type="FunFam" id="3.40.50.300:FF:000309">
    <property type="entry name" value="ABC transporter ATP-binding protein"/>
    <property type="match status" value="1"/>
</dbReference>
<dbReference type="InterPro" id="IPR037118">
    <property type="entry name" value="Val-tRNA_synth_C_sf"/>
</dbReference>
<keyword evidence="7" id="KW-1185">Reference proteome</keyword>
<evidence type="ECO:0000313" key="7">
    <source>
        <dbReference type="Proteomes" id="UP000199800"/>
    </source>
</evidence>
<dbReference type="InterPro" id="IPR032524">
    <property type="entry name" value="ABC_tran_C"/>
</dbReference>
<feature type="domain" description="ABC transporter" evidence="5">
    <location>
        <begin position="3"/>
        <end position="258"/>
    </location>
</feature>
<dbReference type="GO" id="GO:0005524">
    <property type="term" value="F:ATP binding"/>
    <property type="evidence" value="ECO:0007669"/>
    <property type="project" value="UniProtKB-KW"/>
</dbReference>
<dbReference type="PANTHER" id="PTHR42855">
    <property type="entry name" value="ABC TRANSPORTER ATP-BINDING SUBUNIT"/>
    <property type="match status" value="1"/>
</dbReference>
<accession>A0A1I0EHK3</accession>
<dbReference type="Pfam" id="PF00005">
    <property type="entry name" value="ABC_tran"/>
    <property type="match status" value="2"/>
</dbReference>
<dbReference type="RefSeq" id="WP_092478519.1">
    <property type="nucleotide sequence ID" value="NZ_FOHN01000021.1"/>
</dbReference>
<keyword evidence="1" id="KW-0677">Repeat</keyword>
<evidence type="ECO:0000259" key="5">
    <source>
        <dbReference type="PROSITE" id="PS50893"/>
    </source>
</evidence>
<evidence type="ECO:0000256" key="1">
    <source>
        <dbReference type="ARBA" id="ARBA00022737"/>
    </source>
</evidence>
<feature type="compositionally biased region" description="Basic and acidic residues" evidence="4">
    <location>
        <begin position="570"/>
        <end position="581"/>
    </location>
</feature>
<dbReference type="GO" id="GO:0016887">
    <property type="term" value="F:ATP hydrolysis activity"/>
    <property type="evidence" value="ECO:0007669"/>
    <property type="project" value="InterPro"/>
</dbReference>
<dbReference type="InterPro" id="IPR051309">
    <property type="entry name" value="ABCF_ATPase"/>
</dbReference>
<feature type="domain" description="ABC transporter" evidence="5">
    <location>
        <begin position="328"/>
        <end position="542"/>
    </location>
</feature>
<dbReference type="PANTHER" id="PTHR42855:SF2">
    <property type="entry name" value="DRUG RESISTANCE ABC TRANSPORTER,ATP-BINDING PROTEIN"/>
    <property type="match status" value="1"/>
</dbReference>
<dbReference type="FunFam" id="3.40.50.300:FF:000011">
    <property type="entry name" value="Putative ABC transporter ATP-binding component"/>
    <property type="match status" value="1"/>
</dbReference>
<dbReference type="PROSITE" id="PS50893">
    <property type="entry name" value="ABC_TRANSPORTER_2"/>
    <property type="match status" value="2"/>
</dbReference>
<dbReference type="Proteomes" id="UP000199800">
    <property type="component" value="Unassembled WGS sequence"/>
</dbReference>
<dbReference type="InterPro" id="IPR003593">
    <property type="entry name" value="AAA+_ATPase"/>
</dbReference>
<protein>
    <submittedName>
        <fullName evidence="6">ATP-binding cassette, subfamily F, member 3</fullName>
    </submittedName>
</protein>
<feature type="region of interest" description="Disordered" evidence="4">
    <location>
        <begin position="561"/>
        <end position="581"/>
    </location>
</feature>
<evidence type="ECO:0000256" key="3">
    <source>
        <dbReference type="ARBA" id="ARBA00022840"/>
    </source>
</evidence>
<dbReference type="AlphaFoldDB" id="A0A1I0EHK3"/>
<keyword evidence="3 6" id="KW-0067">ATP-binding</keyword>
<dbReference type="InterPro" id="IPR027417">
    <property type="entry name" value="P-loop_NTPase"/>
</dbReference>
<dbReference type="InterPro" id="IPR003439">
    <property type="entry name" value="ABC_transporter-like_ATP-bd"/>
</dbReference>
<name>A0A1I0EHK3_9FIRM</name>
<dbReference type="GO" id="GO:0003677">
    <property type="term" value="F:DNA binding"/>
    <property type="evidence" value="ECO:0007669"/>
    <property type="project" value="InterPro"/>
</dbReference>
<dbReference type="Gene3D" id="1.10.287.380">
    <property type="entry name" value="Valyl-tRNA synthetase, C-terminal domain"/>
    <property type="match status" value="1"/>
</dbReference>
<dbReference type="Pfam" id="PF12848">
    <property type="entry name" value="ABC_tran_Xtn"/>
    <property type="match status" value="1"/>
</dbReference>
<sequence length="650" mass="74003">MILACKDITKTFGTDKILSNVSFHINEREKAAIVGINGAGKSTLLKIIMQKLKQDNGEVILAKGATTGYLAQHQELDSTNTIYEELLEVKQYVIELDQKIRTMEAEMKHASGEKLESLLNQYSKLTHEFEMNNGYAYKSEITGVLKGLGFTEEDFDKKTSTLSGGQKTRVSLGKLLLSKPDIILLDEPTNHLDLNSIAWLETYLINYPGTVLIVAHDRYFLDRVVTKVIELERGKARVYEGNYTDFITKKDLIREALIKQYQNQQREIKHQEEVITKLRSFNREKSIKRAESRVKLLDKMDRLDKPVTEDAQIHFTLEPSVVSGNDVLTVRDLSKSFGQLTLFRNIGFDIKRSEKVAIIGGNGTGKTTILKIINGLLEADSGTITLGSKVKIGYYDQEHQVLNMEKTLFDELHDAYPDMDNTQIRNTLAAFLFTGDDVFKRIKELSGGERGRLSLAKLMLSEANLLILDEPTNHLDIASKEILENAIKNYTGTVLYVSHDRYFINKTATRILDLTNQTFLNYIGNYDYYLEKKEVQEKAAFSQDNGSAISSKQVADKSFASSNASSVSDSKMDWKQQKEEQARQRKIQNQIKKCEDEISRLEERSGEIDELLSQADIYTNVNKLIKLNDEKKEIEAKLEELMEEWESLCF</sequence>
<dbReference type="OrthoDB" id="9801441at2"/>
<reference evidence="6 7" key="1">
    <citation type="submission" date="2016-10" db="EMBL/GenBank/DDBJ databases">
        <authorList>
            <person name="de Groot N.N."/>
        </authorList>
    </citation>
    <scope>NUCLEOTIDE SEQUENCE [LARGE SCALE GENOMIC DNA]</scope>
    <source>
        <strain evidence="6 7">DSM 1801</strain>
    </source>
</reference>
<evidence type="ECO:0000313" key="6">
    <source>
        <dbReference type="EMBL" id="SET44740.1"/>
    </source>
</evidence>
<evidence type="ECO:0000256" key="2">
    <source>
        <dbReference type="ARBA" id="ARBA00022741"/>
    </source>
</evidence>
<dbReference type="EMBL" id="FOHN01000021">
    <property type="protein sequence ID" value="SET44740.1"/>
    <property type="molecule type" value="Genomic_DNA"/>
</dbReference>
<proteinExistence type="predicted"/>
<dbReference type="InterPro" id="IPR017871">
    <property type="entry name" value="ABC_transporter-like_CS"/>
</dbReference>
<dbReference type="InterPro" id="IPR032781">
    <property type="entry name" value="ABC_tran_Xtn"/>
</dbReference>
<dbReference type="SUPFAM" id="SSF52540">
    <property type="entry name" value="P-loop containing nucleoside triphosphate hydrolases"/>
    <property type="match status" value="2"/>
</dbReference>